<evidence type="ECO:0000256" key="1">
    <source>
        <dbReference type="SAM" id="Phobius"/>
    </source>
</evidence>
<keyword evidence="1" id="KW-0472">Membrane</keyword>
<keyword evidence="1" id="KW-1133">Transmembrane helix</keyword>
<proteinExistence type="predicted"/>
<protein>
    <submittedName>
        <fullName evidence="2">Uncharacterized protein</fullName>
    </submittedName>
</protein>
<feature type="transmembrane region" description="Helical" evidence="1">
    <location>
        <begin position="28"/>
        <end position="45"/>
    </location>
</feature>
<keyword evidence="1" id="KW-0812">Transmembrane</keyword>
<accession>A0A6C0LUT4</accession>
<dbReference type="AlphaFoldDB" id="A0A6C0LUT4"/>
<organism evidence="2">
    <name type="scientific">viral metagenome</name>
    <dbReference type="NCBI Taxonomy" id="1070528"/>
    <lineage>
        <taxon>unclassified sequences</taxon>
        <taxon>metagenomes</taxon>
        <taxon>organismal metagenomes</taxon>
    </lineage>
</organism>
<dbReference type="EMBL" id="MN740569">
    <property type="protein sequence ID" value="QHU34377.1"/>
    <property type="molecule type" value="Genomic_DNA"/>
</dbReference>
<name>A0A6C0LUT4_9ZZZZ</name>
<reference evidence="2" key="1">
    <citation type="journal article" date="2020" name="Nature">
        <title>Giant virus diversity and host interactions through global metagenomics.</title>
        <authorList>
            <person name="Schulz F."/>
            <person name="Roux S."/>
            <person name="Paez-Espino D."/>
            <person name="Jungbluth S."/>
            <person name="Walsh D.A."/>
            <person name="Denef V.J."/>
            <person name="McMahon K.D."/>
            <person name="Konstantinidis K.T."/>
            <person name="Eloe-Fadrosh E.A."/>
            <person name="Kyrpides N.C."/>
            <person name="Woyke T."/>
        </authorList>
    </citation>
    <scope>NUCLEOTIDE SEQUENCE</scope>
    <source>
        <strain evidence="2">GVMAG-S-1016713-123</strain>
    </source>
</reference>
<evidence type="ECO:0000313" key="2">
    <source>
        <dbReference type="EMBL" id="QHU34377.1"/>
    </source>
</evidence>
<sequence>MGFIVSPFVAVTPYCRGILWVVTKGSDIISGMWILLGSLVTGYALQFVPSNIIKTENVTAEKKNE</sequence>